<dbReference type="InterPro" id="IPR011990">
    <property type="entry name" value="TPR-like_helical_dom_sf"/>
</dbReference>
<dbReference type="AlphaFoldDB" id="A0A432GBG7"/>
<proteinExistence type="predicted"/>
<gene>
    <name evidence="1" type="ORF">DSY97_02635</name>
</gene>
<organism evidence="1 2">
    <name type="scientific">SAR324 cluster bacterium</name>
    <dbReference type="NCBI Taxonomy" id="2024889"/>
    <lineage>
        <taxon>Bacteria</taxon>
        <taxon>Deltaproteobacteria</taxon>
        <taxon>SAR324 cluster</taxon>
    </lineage>
</organism>
<sequence length="318" mass="36074">MKQNFLNNKIIFPLIMLMYFTGCTTKVAMRTWVPPQNTGQNIAAKADYLIIVNSHKGELLYDIMEDALRERFTELPFLTVEGSFSPVELSGQLKDFNLRPRIEMQGRVAFLRYEVKENSEVLRSQSVRLVTLRRCNYLLEKNQCAVIGTATLREGLQKVNYVQSVSLSLKDADGNQIVPDQSFERGYSKSMKMVPDEIVLRKKVSDLIAREYTKQILPYRESFDIVLLNGDSIALEMIEKGAYSLAFKRLEKLITRDAGTEKTAENLYLQGVSLEFQSDLTGASSFYNEALLLDPGNETILEAVNRIKKAALVSKKSV</sequence>
<name>A0A432GBG7_9DELT</name>
<evidence type="ECO:0008006" key="3">
    <source>
        <dbReference type="Google" id="ProtNLM"/>
    </source>
</evidence>
<dbReference type="EMBL" id="QNZL01000073">
    <property type="protein sequence ID" value="RTZ80723.1"/>
    <property type="molecule type" value="Genomic_DNA"/>
</dbReference>
<dbReference type="SUPFAM" id="SSF48452">
    <property type="entry name" value="TPR-like"/>
    <property type="match status" value="1"/>
</dbReference>
<comment type="caution">
    <text evidence="1">The sequence shown here is derived from an EMBL/GenBank/DDBJ whole genome shotgun (WGS) entry which is preliminary data.</text>
</comment>
<reference evidence="1 2" key="1">
    <citation type="submission" date="2018-06" db="EMBL/GenBank/DDBJ databases">
        <title>Combined omics and stable isotope probing to characterize newly discovered Mariana Back-Arc vent microbial communities.</title>
        <authorList>
            <person name="Trembath-Reichert E."/>
            <person name="Huber J.A."/>
        </authorList>
    </citation>
    <scope>NUCLEOTIDE SEQUENCE [LARGE SCALE GENOMIC DNA]</scope>
    <source>
        <strain evidence="1">MAG 63_1</strain>
    </source>
</reference>
<dbReference type="Gene3D" id="1.25.40.10">
    <property type="entry name" value="Tetratricopeptide repeat domain"/>
    <property type="match status" value="1"/>
</dbReference>
<accession>A0A432GBG7</accession>
<protein>
    <recommendedName>
        <fullName evidence="3">Curli production assembly/transport component CsgG</fullName>
    </recommendedName>
</protein>
<dbReference type="Proteomes" id="UP000286801">
    <property type="component" value="Unassembled WGS sequence"/>
</dbReference>
<evidence type="ECO:0000313" key="1">
    <source>
        <dbReference type="EMBL" id="RTZ80723.1"/>
    </source>
</evidence>
<evidence type="ECO:0000313" key="2">
    <source>
        <dbReference type="Proteomes" id="UP000286801"/>
    </source>
</evidence>